<dbReference type="SUPFAM" id="SSF53335">
    <property type="entry name" value="S-adenosyl-L-methionine-dependent methyltransferases"/>
    <property type="match status" value="1"/>
</dbReference>
<proteinExistence type="predicted"/>
<accession>A0ABP9LLM7</accession>
<evidence type="ECO:0000313" key="3">
    <source>
        <dbReference type="EMBL" id="GAA5078652.1"/>
    </source>
</evidence>
<dbReference type="Proteomes" id="UP001499910">
    <property type="component" value="Unassembled WGS sequence"/>
</dbReference>
<dbReference type="Gene3D" id="3.40.50.150">
    <property type="entry name" value="Vaccinia Virus protein VP39"/>
    <property type="match status" value="1"/>
</dbReference>
<dbReference type="Pfam" id="PF13649">
    <property type="entry name" value="Methyltransf_25"/>
    <property type="match status" value="1"/>
</dbReference>
<sequence length="199" mass="21448">MSGWDARFDREDYVYGTAPAGFLADWAHVLGPGSRVLSAADGEGRNSVHLAALGHDVTAFDASPVAVEKARKLAATRGVVVDFQVAGIEAWDWSQQVDAVVGIFIQFLGPPQRDRMLADMARAVRPGGLMLLHGYAPRQVEYGTGGPGRRENMYTITQLAAAFDGWEILRLADYDAEIEEGIGHAGRSALVDLIARKPA</sequence>
<dbReference type="GO" id="GO:0032259">
    <property type="term" value="P:methylation"/>
    <property type="evidence" value="ECO:0007669"/>
    <property type="project" value="UniProtKB-KW"/>
</dbReference>
<dbReference type="InterPro" id="IPR041698">
    <property type="entry name" value="Methyltransf_25"/>
</dbReference>
<evidence type="ECO:0000259" key="2">
    <source>
        <dbReference type="Pfam" id="PF13649"/>
    </source>
</evidence>
<comment type="caution">
    <text evidence="3">The sequence shown here is derived from an EMBL/GenBank/DDBJ whole genome shotgun (WGS) entry which is preliminary data.</text>
</comment>
<dbReference type="PANTHER" id="PTHR43861">
    <property type="entry name" value="TRANS-ACONITATE 2-METHYLTRANSFERASE-RELATED"/>
    <property type="match status" value="1"/>
</dbReference>
<dbReference type="RefSeq" id="WP_259552868.1">
    <property type="nucleotide sequence ID" value="NZ_BAABHW010000005.1"/>
</dbReference>
<dbReference type="InterPro" id="IPR029063">
    <property type="entry name" value="SAM-dependent_MTases_sf"/>
</dbReference>
<reference evidence="4" key="1">
    <citation type="journal article" date="2019" name="Int. J. Syst. Evol. Microbiol.">
        <title>The Global Catalogue of Microorganisms (GCM) 10K type strain sequencing project: providing services to taxonomists for standard genome sequencing and annotation.</title>
        <authorList>
            <consortium name="The Broad Institute Genomics Platform"/>
            <consortium name="The Broad Institute Genome Sequencing Center for Infectious Disease"/>
            <person name="Wu L."/>
            <person name="Ma J."/>
        </authorList>
    </citation>
    <scope>NUCLEOTIDE SEQUENCE [LARGE SCALE GENOMIC DNA]</scope>
    <source>
        <strain evidence="4">JCM 18015</strain>
    </source>
</reference>
<dbReference type="GO" id="GO:0008168">
    <property type="term" value="F:methyltransferase activity"/>
    <property type="evidence" value="ECO:0007669"/>
    <property type="project" value="UniProtKB-KW"/>
</dbReference>
<keyword evidence="1" id="KW-0808">Transferase</keyword>
<dbReference type="CDD" id="cd02440">
    <property type="entry name" value="AdoMet_MTases"/>
    <property type="match status" value="1"/>
</dbReference>
<dbReference type="PANTHER" id="PTHR43861:SF3">
    <property type="entry name" value="PUTATIVE (AFU_ORTHOLOGUE AFUA_2G14390)-RELATED"/>
    <property type="match status" value="1"/>
</dbReference>
<evidence type="ECO:0000313" key="4">
    <source>
        <dbReference type="Proteomes" id="UP001499910"/>
    </source>
</evidence>
<protein>
    <submittedName>
        <fullName evidence="3">Class I SAM-dependent methyltransferase</fullName>
    </submittedName>
</protein>
<keyword evidence="4" id="KW-1185">Reference proteome</keyword>
<dbReference type="EMBL" id="BAABHW010000005">
    <property type="protein sequence ID" value="GAA5078652.1"/>
    <property type="molecule type" value="Genomic_DNA"/>
</dbReference>
<feature type="domain" description="Methyltransferase" evidence="2">
    <location>
        <begin position="36"/>
        <end position="128"/>
    </location>
</feature>
<name>A0ABP9LLM7_9RHOB</name>
<organism evidence="3 4">
    <name type="scientific">[Roseibacterium] beibuensis</name>
    <dbReference type="NCBI Taxonomy" id="1193142"/>
    <lineage>
        <taxon>Bacteria</taxon>
        <taxon>Pseudomonadati</taxon>
        <taxon>Pseudomonadota</taxon>
        <taxon>Alphaproteobacteria</taxon>
        <taxon>Rhodobacterales</taxon>
        <taxon>Roseobacteraceae</taxon>
        <taxon>Roseicyclus</taxon>
    </lineage>
</organism>
<evidence type="ECO:0000256" key="1">
    <source>
        <dbReference type="ARBA" id="ARBA00022679"/>
    </source>
</evidence>
<gene>
    <name evidence="3" type="ORF">GCM10023209_30010</name>
</gene>
<keyword evidence="3" id="KW-0489">Methyltransferase</keyword>